<gene>
    <name evidence="5" type="primary">ccmK2</name>
    <name evidence="5" type="ORF">ERS852491_02448</name>
</gene>
<comment type="similarity">
    <text evidence="3">Belongs to the bacterial microcompartments protein family.</text>
</comment>
<dbReference type="PIRSF" id="PIRSF034834">
    <property type="entry name" value="PduT"/>
    <property type="match status" value="1"/>
</dbReference>
<proteinExistence type="inferred from homology"/>
<dbReference type="STRING" id="39482.ERS852491_02448"/>
<evidence type="ECO:0000256" key="1">
    <source>
        <dbReference type="ARBA" id="ARBA00024322"/>
    </source>
</evidence>
<dbReference type="CDD" id="cd07053">
    <property type="entry name" value="BMC_PduT_repeat1"/>
    <property type="match status" value="1"/>
</dbReference>
<dbReference type="PROSITE" id="PS51930">
    <property type="entry name" value="BMC_2"/>
    <property type="match status" value="2"/>
</dbReference>
<dbReference type="InterPro" id="IPR000249">
    <property type="entry name" value="BMC_dom"/>
</dbReference>
<organism evidence="5 6">
    <name type="scientific">Faecalicatena contorta</name>
    <dbReference type="NCBI Taxonomy" id="39482"/>
    <lineage>
        <taxon>Bacteria</taxon>
        <taxon>Bacillati</taxon>
        <taxon>Bacillota</taxon>
        <taxon>Clostridia</taxon>
        <taxon>Lachnospirales</taxon>
        <taxon>Lachnospiraceae</taxon>
        <taxon>Faecalicatena</taxon>
    </lineage>
</organism>
<dbReference type="GO" id="GO:0031469">
    <property type="term" value="C:bacterial microcompartment"/>
    <property type="evidence" value="ECO:0007669"/>
    <property type="project" value="UniProtKB-SubCell"/>
</dbReference>
<evidence type="ECO:0000256" key="3">
    <source>
        <dbReference type="PROSITE-ProRule" id="PRU01278"/>
    </source>
</evidence>
<dbReference type="Gene3D" id="3.30.70.1710">
    <property type="match status" value="2"/>
</dbReference>
<dbReference type="PANTHER" id="PTHR33941:SF11">
    <property type="entry name" value="BACTERIAL MICROCOMPARTMENT SHELL PROTEIN PDUJ"/>
    <property type="match status" value="1"/>
</dbReference>
<dbReference type="InterPro" id="IPR050575">
    <property type="entry name" value="BMC_shell"/>
</dbReference>
<dbReference type="RefSeq" id="WP_050640124.1">
    <property type="nucleotide sequence ID" value="NZ_CABKUE010000008.1"/>
</dbReference>
<dbReference type="Pfam" id="PF00936">
    <property type="entry name" value="BMC"/>
    <property type="match status" value="2"/>
</dbReference>
<evidence type="ECO:0000256" key="2">
    <source>
        <dbReference type="ARBA" id="ARBA00024446"/>
    </source>
</evidence>
<protein>
    <submittedName>
        <fullName evidence="5">Carbon dioxide-concentrating mechanism protein CcmK homolog 2</fullName>
    </submittedName>
</protein>
<feature type="domain" description="BMC" evidence="4">
    <location>
        <begin position="4"/>
        <end position="86"/>
    </location>
</feature>
<dbReference type="InterPro" id="IPR044872">
    <property type="entry name" value="CcmK/CsoS1_BMC"/>
</dbReference>
<sequence>MSKAIGMVEYKTVSAGVVAADAMVKTSEVSIIEAQTVCPGKYIVIISGDLSAVNAAVETSKALHGKHLINSFVLGNPHKSIFPAIYGATKIDDVSALGIMETYDATSIIVAADEAAKTAIVDLIELRIARGMCGKSYLMLTGDVAAVEAAIERAKAAVADQGMYLDSSVIAHPDAQIREAIL</sequence>
<dbReference type="AlphaFoldDB" id="A0A174FS04"/>
<dbReference type="Proteomes" id="UP000095544">
    <property type="component" value="Unassembled WGS sequence"/>
</dbReference>
<reference evidence="5 6" key="1">
    <citation type="submission" date="2015-09" db="EMBL/GenBank/DDBJ databases">
        <authorList>
            <consortium name="Pathogen Informatics"/>
        </authorList>
    </citation>
    <scope>NUCLEOTIDE SEQUENCE [LARGE SCALE GENOMIC DNA]</scope>
    <source>
        <strain evidence="5 6">2789STDY5834876</strain>
    </source>
</reference>
<feature type="domain" description="BMC" evidence="4">
    <location>
        <begin position="96"/>
        <end position="182"/>
    </location>
</feature>
<keyword evidence="2" id="KW-1283">Bacterial microcompartment</keyword>
<evidence type="ECO:0000313" key="5">
    <source>
        <dbReference type="EMBL" id="CUO51616.1"/>
    </source>
</evidence>
<evidence type="ECO:0000259" key="4">
    <source>
        <dbReference type="PROSITE" id="PS51930"/>
    </source>
</evidence>
<dbReference type="CDD" id="cd07054">
    <property type="entry name" value="BMC_PduT_repeat2"/>
    <property type="match status" value="1"/>
</dbReference>
<dbReference type="EMBL" id="CYZU01000021">
    <property type="protein sequence ID" value="CUO51616.1"/>
    <property type="molecule type" value="Genomic_DNA"/>
</dbReference>
<accession>A0A174FS04</accession>
<dbReference type="InterPro" id="IPR011238">
    <property type="entry name" value="Micro_shell_prot_PduT"/>
</dbReference>
<name>A0A174FS04_9FIRM</name>
<dbReference type="SMART" id="SM00877">
    <property type="entry name" value="BMC"/>
    <property type="match status" value="2"/>
</dbReference>
<comment type="subcellular location">
    <subcellularLocation>
        <location evidence="1">Bacterial microcompartment</location>
    </subcellularLocation>
</comment>
<dbReference type="OrthoDB" id="9791973at2"/>
<evidence type="ECO:0000313" key="6">
    <source>
        <dbReference type="Proteomes" id="UP000095544"/>
    </source>
</evidence>
<dbReference type="InterPro" id="IPR037233">
    <property type="entry name" value="CcmK-like_sf"/>
</dbReference>
<dbReference type="SUPFAM" id="SSF143414">
    <property type="entry name" value="CcmK-like"/>
    <property type="match status" value="2"/>
</dbReference>
<dbReference type="PANTHER" id="PTHR33941">
    <property type="entry name" value="PROPANEDIOL UTILIZATION PROTEIN PDUA"/>
    <property type="match status" value="1"/>
</dbReference>